<feature type="region of interest" description="Disordered" evidence="7">
    <location>
        <begin position="305"/>
        <end position="330"/>
    </location>
</feature>
<evidence type="ECO:0000256" key="4">
    <source>
        <dbReference type="ARBA" id="ARBA00023128"/>
    </source>
</evidence>
<keyword evidence="5" id="KW-0472">Membrane</keyword>
<dbReference type="AlphaFoldDB" id="A0A2B7ZNM2"/>
<proteinExistence type="inferred from homology"/>
<keyword evidence="3" id="KW-0809">Transit peptide</keyword>
<dbReference type="Pfam" id="PF00494">
    <property type="entry name" value="SQS_PSY"/>
    <property type="match status" value="1"/>
</dbReference>
<keyword evidence="9" id="KW-1185">Reference proteome</keyword>
<comment type="caution">
    <text evidence="8">The sequence shown here is derived from an EMBL/GenBank/DDBJ whole genome shotgun (WGS) entry which is preliminary data.</text>
</comment>
<evidence type="ECO:0000256" key="5">
    <source>
        <dbReference type="ARBA" id="ARBA00023136"/>
    </source>
</evidence>
<organism evidence="8 9">
    <name type="scientific">[Emmonsia] crescens</name>
    <dbReference type="NCBI Taxonomy" id="73230"/>
    <lineage>
        <taxon>Eukaryota</taxon>
        <taxon>Fungi</taxon>
        <taxon>Dikarya</taxon>
        <taxon>Ascomycota</taxon>
        <taxon>Pezizomycotina</taxon>
        <taxon>Eurotiomycetes</taxon>
        <taxon>Eurotiomycetidae</taxon>
        <taxon>Onygenales</taxon>
        <taxon>Ajellomycetaceae</taxon>
        <taxon>Emergomyces</taxon>
    </lineage>
</organism>
<feature type="compositionally biased region" description="Polar residues" evidence="7">
    <location>
        <begin position="23"/>
        <end position="46"/>
    </location>
</feature>
<dbReference type="PANTHER" id="PTHR21181">
    <property type="match status" value="1"/>
</dbReference>
<dbReference type="InterPro" id="IPR002060">
    <property type="entry name" value="Squ/phyt_synthse"/>
</dbReference>
<dbReference type="SUPFAM" id="SSF48576">
    <property type="entry name" value="Terpenoid synthases"/>
    <property type="match status" value="1"/>
</dbReference>
<accession>A0A2B7ZNM2</accession>
<dbReference type="VEuPathDB" id="FungiDB:EMCG_02060"/>
<keyword evidence="2" id="KW-0999">Mitochondrion inner membrane</keyword>
<name>A0A2B7ZNM2_9EURO</name>
<feature type="compositionally biased region" description="Polar residues" evidence="7">
    <location>
        <begin position="318"/>
        <end position="330"/>
    </location>
</feature>
<dbReference type="PANTHER" id="PTHR21181:SF13">
    <property type="entry name" value="NADH DEHYDROGENASE (UBIQUINONE) COMPLEX I, ASSEMBLY FACTOR 6"/>
    <property type="match status" value="1"/>
</dbReference>
<sequence>MSSKSPIACLRCASRRLKTHPTYTSPRNLYQTSRPFSKSATLSSNPEARAKAEKYDRPSYTLSTFIPRQTLSFYLALRALNISLSMIPDTTSTPTIGLMRLQFWRDTITRTLAGKPPKEPIAILLASALSELDTRTGGKARISKGWFLRMINSREQYLTNTPYTNISALESYAENTYSTLLYLTLSAMPLTSVTADHLASHIGKAAGISTVLRGIPLIAFPPPPNHHSNQTGGRGGSATRSGAITLPLDVMAETGLKEEDVFRHGAEAPGLRDAVFTVATRASDHLITARQMLTNLRAGQDVGHDFEHEGEEGHEYNTGDSSNNSGVSTSNAQLEEVERAFGVLMPAVSTSLWLDRLQAADFDIFKPELRTFDWRLPWKAYWANKHRAF</sequence>
<dbReference type="Gene3D" id="1.10.600.10">
    <property type="entry name" value="Farnesyl Diphosphate Synthase"/>
    <property type="match status" value="1"/>
</dbReference>
<gene>
    <name evidence="8" type="ORF">GX50_02221</name>
</gene>
<dbReference type="EMBL" id="PDND01000030">
    <property type="protein sequence ID" value="PGH34981.1"/>
    <property type="molecule type" value="Genomic_DNA"/>
</dbReference>
<keyword evidence="4" id="KW-0496">Mitochondrion</keyword>
<dbReference type="GO" id="GO:0032981">
    <property type="term" value="P:mitochondrial respiratory chain complex I assembly"/>
    <property type="evidence" value="ECO:0007669"/>
    <property type="project" value="TreeGrafter"/>
</dbReference>
<comment type="subcellular location">
    <subcellularLocation>
        <location evidence="1">Mitochondrion inner membrane</location>
    </subcellularLocation>
</comment>
<evidence type="ECO:0008006" key="10">
    <source>
        <dbReference type="Google" id="ProtNLM"/>
    </source>
</evidence>
<dbReference type="Proteomes" id="UP000226031">
    <property type="component" value="Unassembled WGS sequence"/>
</dbReference>
<protein>
    <recommendedName>
        <fullName evidence="10">Phytoene synthase</fullName>
    </recommendedName>
</protein>
<feature type="region of interest" description="Disordered" evidence="7">
    <location>
        <begin position="23"/>
        <end position="51"/>
    </location>
</feature>
<dbReference type="GO" id="GO:0005743">
    <property type="term" value="C:mitochondrial inner membrane"/>
    <property type="evidence" value="ECO:0007669"/>
    <property type="project" value="UniProtKB-SubCell"/>
</dbReference>
<comment type="similarity">
    <text evidence="6">Belongs to the NDUFAF6 family.</text>
</comment>
<dbReference type="InterPro" id="IPR008949">
    <property type="entry name" value="Isoprenoid_synthase_dom_sf"/>
</dbReference>
<dbReference type="STRING" id="73230.A0A2B7ZNM2"/>
<evidence type="ECO:0000256" key="3">
    <source>
        <dbReference type="ARBA" id="ARBA00022946"/>
    </source>
</evidence>
<evidence type="ECO:0000313" key="9">
    <source>
        <dbReference type="Proteomes" id="UP000226031"/>
    </source>
</evidence>
<reference evidence="8 9" key="1">
    <citation type="submission" date="2017-10" db="EMBL/GenBank/DDBJ databases">
        <title>Comparative genomics in systemic dimorphic fungi from Ajellomycetaceae.</title>
        <authorList>
            <person name="Munoz J.F."/>
            <person name="Mcewen J.G."/>
            <person name="Clay O.K."/>
            <person name="Cuomo C.A."/>
        </authorList>
    </citation>
    <scope>NUCLEOTIDE SEQUENCE [LARGE SCALE GENOMIC DNA]</scope>
    <source>
        <strain evidence="8 9">UAMH4076</strain>
    </source>
</reference>
<evidence type="ECO:0000313" key="8">
    <source>
        <dbReference type="EMBL" id="PGH34981.1"/>
    </source>
</evidence>
<evidence type="ECO:0000256" key="1">
    <source>
        <dbReference type="ARBA" id="ARBA00004273"/>
    </source>
</evidence>
<evidence type="ECO:0000256" key="7">
    <source>
        <dbReference type="SAM" id="MobiDB-lite"/>
    </source>
</evidence>
<feature type="compositionally biased region" description="Basic and acidic residues" evidence="7">
    <location>
        <begin position="305"/>
        <end position="317"/>
    </location>
</feature>
<evidence type="ECO:0000256" key="6">
    <source>
        <dbReference type="ARBA" id="ARBA00038273"/>
    </source>
</evidence>
<evidence type="ECO:0000256" key="2">
    <source>
        <dbReference type="ARBA" id="ARBA00022792"/>
    </source>
</evidence>